<dbReference type="GO" id="GO:0004564">
    <property type="term" value="F:beta-fructofuranosidase activity"/>
    <property type="evidence" value="ECO:0007669"/>
    <property type="project" value="UniProtKB-EC"/>
</dbReference>
<comment type="subcellular location">
    <subcellularLocation>
        <location evidence="9">Cytoplasm</location>
    </subcellularLocation>
</comment>
<evidence type="ECO:0000256" key="4">
    <source>
        <dbReference type="ARBA" id="ARBA00019623"/>
    </source>
</evidence>
<dbReference type="GO" id="GO:0005985">
    <property type="term" value="P:sucrose metabolic process"/>
    <property type="evidence" value="ECO:0007669"/>
    <property type="project" value="UniProtKB-UniPathway"/>
</dbReference>
<keyword evidence="6 8" id="KW-0326">Glycosidase</keyword>
<dbReference type="InterPro" id="IPR051214">
    <property type="entry name" value="GH32_Enzymes"/>
</dbReference>
<comment type="catalytic activity">
    <reaction evidence="8">
        <text>Hydrolysis of terminal non-reducing beta-D-fructofuranoside residues in beta-D-fructofuranosides.</text>
        <dbReference type="EC" id="3.2.1.26"/>
    </reaction>
</comment>
<dbReference type="InterPro" id="IPR013189">
    <property type="entry name" value="Glyco_hydro_32_C"/>
</dbReference>
<dbReference type="EC" id="3.2.1.26" evidence="3 8"/>
<keyword evidence="9" id="KW-0963">Cytoplasm</keyword>
<dbReference type="CDD" id="cd18623">
    <property type="entry name" value="GH32_ScrB-like"/>
    <property type="match status" value="1"/>
</dbReference>
<dbReference type="NCBIfam" id="TIGR01322">
    <property type="entry name" value="scrB_fam"/>
    <property type="match status" value="1"/>
</dbReference>
<feature type="domain" description="Glycosyl hydrolase family 32 C-terminal" evidence="11">
    <location>
        <begin position="364"/>
        <end position="474"/>
    </location>
</feature>
<evidence type="ECO:0000259" key="11">
    <source>
        <dbReference type="Pfam" id="PF08244"/>
    </source>
</evidence>
<dbReference type="PANTHER" id="PTHR43101">
    <property type="entry name" value="BETA-FRUCTOSIDASE"/>
    <property type="match status" value="1"/>
</dbReference>
<evidence type="ECO:0000256" key="3">
    <source>
        <dbReference type="ARBA" id="ARBA00012758"/>
    </source>
</evidence>
<dbReference type="EMBL" id="CP014163">
    <property type="protein sequence ID" value="AMB99538.1"/>
    <property type="molecule type" value="Genomic_DNA"/>
</dbReference>
<protein>
    <recommendedName>
        <fullName evidence="4 8">Sucrose-6-phosphate hydrolase</fullName>
        <ecNumber evidence="3 8">3.2.1.26</ecNumber>
    </recommendedName>
    <alternativeName>
        <fullName evidence="7 9">Invertase</fullName>
    </alternativeName>
</protein>
<evidence type="ECO:0000256" key="1">
    <source>
        <dbReference type="ARBA" id="ARBA00004914"/>
    </source>
</evidence>
<dbReference type="InterPro" id="IPR018053">
    <property type="entry name" value="Glyco_hydro_32_AS"/>
</dbReference>
<evidence type="ECO:0000256" key="2">
    <source>
        <dbReference type="ARBA" id="ARBA00009902"/>
    </source>
</evidence>
<dbReference type="InterPro" id="IPR023296">
    <property type="entry name" value="Glyco_hydro_beta-prop_sf"/>
</dbReference>
<evidence type="ECO:0000313" key="13">
    <source>
        <dbReference type="Proteomes" id="UP000062260"/>
    </source>
</evidence>
<dbReference type="STRING" id="128944.AWM75_05790"/>
<keyword evidence="9" id="KW-0119">Carbohydrate metabolism</keyword>
<reference evidence="13" key="2">
    <citation type="submission" date="2016-01" db="EMBL/GenBank/DDBJ databases">
        <title>Six Aerococcus type strain genome sequencing and assembly using PacBio and Illumina Hiseq.</title>
        <authorList>
            <person name="Carkaci D."/>
            <person name="Dargis R."/>
            <person name="Nielsen X.C."/>
            <person name="Skovgaard O."/>
            <person name="Fuursted K."/>
            <person name="Christensen J.J."/>
        </authorList>
    </citation>
    <scope>NUCLEOTIDE SEQUENCE [LARGE SCALE GENOMIC DNA]</scope>
    <source>
        <strain evidence="13">CCUG42038B</strain>
    </source>
</reference>
<feature type="domain" description="Glycosyl hydrolase family 32 N-terminal" evidence="10">
    <location>
        <begin position="42"/>
        <end position="346"/>
    </location>
</feature>
<dbReference type="Pfam" id="PF08244">
    <property type="entry name" value="Glyco_hydro_32C"/>
    <property type="match status" value="1"/>
</dbReference>
<dbReference type="Gene3D" id="2.115.10.20">
    <property type="entry name" value="Glycosyl hydrolase domain, family 43"/>
    <property type="match status" value="1"/>
</dbReference>
<dbReference type="KEGG" id="auh:AWM75_05790"/>
<dbReference type="InterPro" id="IPR013320">
    <property type="entry name" value="ConA-like_dom_sf"/>
</dbReference>
<dbReference type="Pfam" id="PF00251">
    <property type="entry name" value="Glyco_hydro_32N"/>
    <property type="match status" value="1"/>
</dbReference>
<evidence type="ECO:0000256" key="7">
    <source>
        <dbReference type="ARBA" id="ARBA00033367"/>
    </source>
</evidence>
<dbReference type="Proteomes" id="UP000062260">
    <property type="component" value="Chromosome"/>
</dbReference>
<dbReference type="OrthoDB" id="9759709at2"/>
<dbReference type="InterPro" id="IPR001362">
    <property type="entry name" value="Glyco_hydro_32"/>
</dbReference>
<dbReference type="RefSeq" id="WP_067979503.1">
    <property type="nucleotide sequence ID" value="NZ_CP014163.1"/>
</dbReference>
<reference evidence="12 13" key="1">
    <citation type="journal article" date="2016" name="Genome Announc.">
        <title>Complete Genome Sequences of Aerococcus christensenii CCUG 28831T, Aerococcus sanguinicola CCUG 43001T, Aerococcus urinae CCUG 36881T, Aerococcus urinaeequi CCUG 28094T, Aerococcus urinaehominis CCUG 42038 BT, and Aerococcus viridans CCUG 4311T.</title>
        <authorList>
            <person name="Carkaci D."/>
            <person name="Dargis R."/>
            <person name="Nielsen X.C."/>
            <person name="Skovgaard O."/>
            <person name="Fuursted K."/>
            <person name="Christensen J.J."/>
        </authorList>
    </citation>
    <scope>NUCLEOTIDE SEQUENCE [LARGE SCALE GENOMIC DNA]</scope>
    <source>
        <strain evidence="12 13">CCUG42038B</strain>
    </source>
</reference>
<dbReference type="PROSITE" id="PS00609">
    <property type="entry name" value="GLYCOSYL_HYDROL_F32"/>
    <property type="match status" value="1"/>
</dbReference>
<proteinExistence type="inferred from homology"/>
<keyword evidence="5 8" id="KW-0378">Hydrolase</keyword>
<comment type="function">
    <text evidence="9">Enables the bacterium to metabolize sucrose as a sole carbon source.</text>
</comment>
<dbReference type="SUPFAM" id="SSF49899">
    <property type="entry name" value="Concanavalin A-like lectins/glucanases"/>
    <property type="match status" value="1"/>
</dbReference>
<dbReference type="AlphaFoldDB" id="A0A0X8FLI8"/>
<name>A0A0X8FLI8_9LACT</name>
<dbReference type="InterPro" id="IPR006232">
    <property type="entry name" value="Suc6P_hydrolase"/>
</dbReference>
<dbReference type="SUPFAM" id="SSF75005">
    <property type="entry name" value="Arabinanase/levansucrase/invertase"/>
    <property type="match status" value="1"/>
</dbReference>
<dbReference type="SMART" id="SM00640">
    <property type="entry name" value="Glyco_32"/>
    <property type="match status" value="1"/>
</dbReference>
<comment type="similarity">
    <text evidence="2 8">Belongs to the glycosyl hydrolase 32 family.</text>
</comment>
<dbReference type="GO" id="GO:0005737">
    <property type="term" value="C:cytoplasm"/>
    <property type="evidence" value="ECO:0007669"/>
    <property type="project" value="UniProtKB-SubCell"/>
</dbReference>
<accession>A0A0X8FLI8</accession>
<evidence type="ECO:0000259" key="10">
    <source>
        <dbReference type="Pfam" id="PF00251"/>
    </source>
</evidence>
<comment type="pathway">
    <text evidence="1 9">Glycan biosynthesis; sucrose metabolism.</text>
</comment>
<gene>
    <name evidence="12" type="ORF">AWM75_05790</name>
</gene>
<keyword evidence="13" id="KW-1185">Reference proteome</keyword>
<dbReference type="PANTHER" id="PTHR43101:SF1">
    <property type="entry name" value="BETA-FRUCTOSIDASE"/>
    <property type="match status" value="1"/>
</dbReference>
<dbReference type="InterPro" id="IPR013148">
    <property type="entry name" value="Glyco_hydro_32_N"/>
</dbReference>
<evidence type="ECO:0000256" key="9">
    <source>
        <dbReference type="RuleBase" id="RU365015"/>
    </source>
</evidence>
<evidence type="ECO:0000256" key="8">
    <source>
        <dbReference type="RuleBase" id="RU362110"/>
    </source>
</evidence>
<evidence type="ECO:0000256" key="5">
    <source>
        <dbReference type="ARBA" id="ARBA00022801"/>
    </source>
</evidence>
<dbReference type="UniPathway" id="UPA00238"/>
<evidence type="ECO:0000313" key="12">
    <source>
        <dbReference type="EMBL" id="AMB99538.1"/>
    </source>
</evidence>
<organism evidence="12 13">
    <name type="scientific">Aerococcus urinaehominis</name>
    <dbReference type="NCBI Taxonomy" id="128944"/>
    <lineage>
        <taxon>Bacteria</taxon>
        <taxon>Bacillati</taxon>
        <taxon>Bacillota</taxon>
        <taxon>Bacilli</taxon>
        <taxon>Lactobacillales</taxon>
        <taxon>Aerococcaceae</taxon>
        <taxon>Aerococcus</taxon>
    </lineage>
</organism>
<evidence type="ECO:0000256" key="6">
    <source>
        <dbReference type="ARBA" id="ARBA00023295"/>
    </source>
</evidence>
<dbReference type="Gene3D" id="2.60.120.560">
    <property type="entry name" value="Exo-inulinase, domain 1"/>
    <property type="match status" value="1"/>
</dbReference>
<sequence>MTHQFTNYTDAERYRPYQDWTPDHIHALSERVAKSPWRANYHIEPETGLLNDPNGFSYFNGQWQLFYQHFPYGASHGLKSWRHLTSPDLVHWQDQGTKIYPDTGVDSHGAYSGSAWLQEDSLFIFYTGNVRDQNWQRLTFQNGAWLSKEGEITKEKKPLIKQPSQVTSDFRDPMVFAYQGQTYMVIGAQDASDLSGQVFLYQAKDNNLLDWQLIGPLHFTADTMGYMVECPNLVFLDGQPLLVFCPQGLDKAILDYQNIYPNCYVLADDLSISACCLEGAGAIHRLDDGFDLYASQAFNAPDGRALMVSWLGLPDIDYPSDQYGHQGTLSLVKELSLVNGQVYQYPVHETKAMRQAVESVAGLQALRDNTYELEVSLAANQQTQIIVFGNQDASQGLRIELDSQLGRVVVDRSQCGQLFAEEYGQVRESLVEAASPMTLNIFIDQSVFEIYINKGQKVISGRVFPGPGQNYIKLDQGQLWYLAL</sequence>